<dbReference type="RefSeq" id="WP_010491332.1">
    <property type="nucleotide sequence ID" value="NZ_CABMJL010000007.1"/>
</dbReference>
<dbReference type="Proteomes" id="UP000309885">
    <property type="component" value="Unassembled WGS sequence"/>
</dbReference>
<name>A0A5R8LJQ2_LACZE</name>
<dbReference type="Proteomes" id="UP000307781">
    <property type="component" value="Unassembled WGS sequence"/>
</dbReference>
<dbReference type="GeneID" id="93268992"/>
<evidence type="ECO:0000313" key="2">
    <source>
        <dbReference type="EMBL" id="TLF39440.1"/>
    </source>
</evidence>
<gene>
    <name evidence="2" type="ORF">FEI14_12150</name>
    <name evidence="1" type="ORF">FEI15_13370</name>
</gene>
<evidence type="ECO:0000313" key="3">
    <source>
        <dbReference type="Proteomes" id="UP000307781"/>
    </source>
</evidence>
<reference evidence="3 4" key="1">
    <citation type="submission" date="2019-05" db="EMBL/GenBank/DDBJ databases">
        <title>Genome-based reclassification of Lactobacillus casei as Lactobacillus casei subsp. casei. subsp.nov., description of Lactobacillus casei subsp. zeae subsp. nov., and emended description of Lactobacillus casei.</title>
        <authorList>
            <person name="Huang C.-H."/>
        </authorList>
    </citation>
    <scope>NUCLEOTIDE SEQUENCE [LARGE SCALE GENOMIC DNA]</scope>
    <source>
        <strain evidence="1 4">CRBIP24.44</strain>
        <strain evidence="2 3">CRBIP24.58</strain>
    </source>
</reference>
<dbReference type="EMBL" id="VBWN01000011">
    <property type="protein sequence ID" value="TLF39440.1"/>
    <property type="molecule type" value="Genomic_DNA"/>
</dbReference>
<evidence type="ECO:0000313" key="4">
    <source>
        <dbReference type="Proteomes" id="UP000309885"/>
    </source>
</evidence>
<sequence length="184" mass="21004">MTVQTEYQQAYKKRLAAIEADPQFTVLSSMNQPQDPAQKKVSQYIVFTDFKSDEQKQKTNSIYVYTPFENVDKYGHSKADYQAQLLFETNRWDNVMHITVLETLGSESRLAFYDFENLGLAQLALKAFLNLAMKADIGLVDGTISSFDKVNLAKLRHIFTKFGFNMKMTDPKTGIGKISRSMQS</sequence>
<protein>
    <submittedName>
        <fullName evidence="1">Uncharacterized protein</fullName>
    </submittedName>
</protein>
<dbReference type="AlphaFoldDB" id="A0A5R8LJQ2"/>
<proteinExistence type="predicted"/>
<organism evidence="1 4">
    <name type="scientific">Lacticaseibacillus zeae</name>
    <name type="common">Lactobacillus zeae</name>
    <dbReference type="NCBI Taxonomy" id="57037"/>
    <lineage>
        <taxon>Bacteria</taxon>
        <taxon>Bacillati</taxon>
        <taxon>Bacillota</taxon>
        <taxon>Bacilli</taxon>
        <taxon>Lactobacillales</taxon>
        <taxon>Lactobacillaceae</taxon>
        <taxon>Lacticaseibacillus</taxon>
    </lineage>
</organism>
<accession>A0A5R8LJQ2</accession>
<evidence type="ECO:0000313" key="1">
    <source>
        <dbReference type="EMBL" id="TLF37437.1"/>
    </source>
</evidence>
<comment type="caution">
    <text evidence="1">The sequence shown here is derived from an EMBL/GenBank/DDBJ whole genome shotgun (WGS) entry which is preliminary data.</text>
</comment>
<dbReference type="EMBL" id="VBWO01000015">
    <property type="protein sequence ID" value="TLF37437.1"/>
    <property type="molecule type" value="Genomic_DNA"/>
</dbReference>